<feature type="compositionally biased region" description="Basic and acidic residues" evidence="3">
    <location>
        <begin position="25"/>
        <end position="37"/>
    </location>
</feature>
<dbReference type="PROSITE" id="PS50102">
    <property type="entry name" value="RRM"/>
    <property type="match status" value="1"/>
</dbReference>
<gene>
    <name evidence="6" type="primary">LOC104749674</name>
</gene>
<keyword evidence="1 2" id="KW-0694">RNA-binding</keyword>
<evidence type="ECO:0000256" key="1">
    <source>
        <dbReference type="ARBA" id="ARBA00022884"/>
    </source>
</evidence>
<dbReference type="Pfam" id="PF00076">
    <property type="entry name" value="RRM_1"/>
    <property type="match status" value="1"/>
</dbReference>
<dbReference type="SMART" id="SM00360">
    <property type="entry name" value="RRM"/>
    <property type="match status" value="1"/>
</dbReference>
<dbReference type="Proteomes" id="UP000694864">
    <property type="component" value="Chromosome 2"/>
</dbReference>
<reference evidence="6" key="2">
    <citation type="submission" date="2025-08" db="UniProtKB">
        <authorList>
            <consortium name="RefSeq"/>
        </authorList>
    </citation>
    <scope>IDENTIFICATION</scope>
    <source>
        <tissue evidence="6">Leaf</tissue>
    </source>
</reference>
<dbReference type="InterPro" id="IPR035979">
    <property type="entry name" value="RBD_domain_sf"/>
</dbReference>
<feature type="compositionally biased region" description="Basic and acidic residues" evidence="3">
    <location>
        <begin position="143"/>
        <end position="152"/>
    </location>
</feature>
<feature type="region of interest" description="Disordered" evidence="3">
    <location>
        <begin position="1"/>
        <end position="50"/>
    </location>
</feature>
<dbReference type="Gene3D" id="3.30.70.330">
    <property type="match status" value="1"/>
</dbReference>
<keyword evidence="5" id="KW-1185">Reference proteome</keyword>
<evidence type="ECO:0000259" key="4">
    <source>
        <dbReference type="PROSITE" id="PS50102"/>
    </source>
</evidence>
<reference evidence="5" key="1">
    <citation type="journal article" date="2014" name="Nat. Commun.">
        <title>The emerging biofuel crop Camelina sativa retains a highly undifferentiated hexaploid genome structure.</title>
        <authorList>
            <person name="Kagale S."/>
            <person name="Koh C."/>
            <person name="Nixon J."/>
            <person name="Bollina V."/>
            <person name="Clarke W.E."/>
            <person name="Tuteja R."/>
            <person name="Spillane C."/>
            <person name="Robinson S.J."/>
            <person name="Links M.G."/>
            <person name="Clarke C."/>
            <person name="Higgins E.E."/>
            <person name="Huebert T."/>
            <person name="Sharpe A.G."/>
            <person name="Parkin I.A."/>
        </authorList>
    </citation>
    <scope>NUCLEOTIDE SEQUENCE [LARGE SCALE GENOMIC DNA]</scope>
    <source>
        <strain evidence="5">cv. DH55</strain>
    </source>
</reference>
<dbReference type="SUPFAM" id="SSF54928">
    <property type="entry name" value="RNA-binding domain, RBD"/>
    <property type="match status" value="1"/>
</dbReference>
<dbReference type="RefSeq" id="XP_010469654.1">
    <property type="nucleotide sequence ID" value="XM_010471352.1"/>
</dbReference>
<evidence type="ECO:0000256" key="2">
    <source>
        <dbReference type="PROSITE-ProRule" id="PRU00176"/>
    </source>
</evidence>
<sequence>MGRKSATRVEANPAVIKAMKPLTKGKREAKDDLESKANLKKQKKKHENKETMEGFVLSLQLMEAKMDLLTTKVDFLTSKVDLLATNADLQKILTSLKEFSETKNPDAAAKNNSLTAKAERSSSEDESSSDAEPAKDSSSSSDDDSHQDDKPCLRQKAAPPTSNNASSSDSADKNSDEMAPQSSVQTIYVEGFGSSLPENDIKTALSKHFSACGEITRVFVPTNFETGFFKGFAYIDLKGDATKALELNGSHMIGKELVVKTALLMRDSSPGHSGSGGRFGGRFGNIGGRFGGRFGNVGGRFGGGRCGGYGLDESVS</sequence>
<feature type="domain" description="RRM" evidence="4">
    <location>
        <begin position="185"/>
        <end position="264"/>
    </location>
</feature>
<evidence type="ECO:0000313" key="5">
    <source>
        <dbReference type="Proteomes" id="UP000694864"/>
    </source>
</evidence>
<accession>A0ABM0WDT7</accession>
<protein>
    <submittedName>
        <fullName evidence="6">Nucleolin 1-like</fullName>
    </submittedName>
</protein>
<dbReference type="InterPro" id="IPR012677">
    <property type="entry name" value="Nucleotide-bd_a/b_plait_sf"/>
</dbReference>
<feature type="region of interest" description="Disordered" evidence="3">
    <location>
        <begin position="102"/>
        <end position="182"/>
    </location>
</feature>
<name>A0ABM0WDT7_CAMSA</name>
<evidence type="ECO:0000313" key="6">
    <source>
        <dbReference type="RefSeq" id="XP_010469654.1"/>
    </source>
</evidence>
<dbReference type="PANTHER" id="PTHR23236">
    <property type="entry name" value="EUKARYOTIC TRANSLATION INITIATION FACTOR 4B/4H"/>
    <property type="match status" value="1"/>
</dbReference>
<evidence type="ECO:0000256" key="3">
    <source>
        <dbReference type="SAM" id="MobiDB-lite"/>
    </source>
</evidence>
<organism evidence="5 6">
    <name type="scientific">Camelina sativa</name>
    <name type="common">False flax</name>
    <name type="synonym">Myagrum sativum</name>
    <dbReference type="NCBI Taxonomy" id="90675"/>
    <lineage>
        <taxon>Eukaryota</taxon>
        <taxon>Viridiplantae</taxon>
        <taxon>Streptophyta</taxon>
        <taxon>Embryophyta</taxon>
        <taxon>Tracheophyta</taxon>
        <taxon>Spermatophyta</taxon>
        <taxon>Magnoliopsida</taxon>
        <taxon>eudicotyledons</taxon>
        <taxon>Gunneridae</taxon>
        <taxon>Pentapetalae</taxon>
        <taxon>rosids</taxon>
        <taxon>malvids</taxon>
        <taxon>Brassicales</taxon>
        <taxon>Brassicaceae</taxon>
        <taxon>Camelineae</taxon>
        <taxon>Camelina</taxon>
    </lineage>
</organism>
<dbReference type="GeneID" id="104749674"/>
<dbReference type="PANTHER" id="PTHR23236:SF110">
    <property type="entry name" value="RNA-BINDING (RRM_RBD_RNP MOTIFS) FAMILY PROTEIN"/>
    <property type="match status" value="1"/>
</dbReference>
<dbReference type="InterPro" id="IPR000504">
    <property type="entry name" value="RRM_dom"/>
</dbReference>
<proteinExistence type="predicted"/>